<dbReference type="AlphaFoldDB" id="A0A7S1TDV6"/>
<name>A0A7S1TDV6_9RHOD</name>
<accession>A0A7S1TDV6</accession>
<gene>
    <name evidence="1" type="ORF">CCAE0312_LOCUS5122</name>
</gene>
<evidence type="ECO:0000313" key="1">
    <source>
        <dbReference type="EMBL" id="CAD9233037.1"/>
    </source>
</evidence>
<reference evidence="1" key="1">
    <citation type="submission" date="2021-01" db="EMBL/GenBank/DDBJ databases">
        <authorList>
            <person name="Corre E."/>
            <person name="Pelletier E."/>
            <person name="Niang G."/>
            <person name="Scheremetjew M."/>
            <person name="Finn R."/>
            <person name="Kale V."/>
            <person name="Holt S."/>
            <person name="Cochrane G."/>
            <person name="Meng A."/>
            <person name="Brown T."/>
            <person name="Cohen L."/>
        </authorList>
    </citation>
    <scope>NUCLEOTIDE SEQUENCE</scope>
    <source>
        <strain evidence="1">SAG 36.94</strain>
    </source>
</reference>
<dbReference type="EMBL" id="HBGH01009251">
    <property type="protein sequence ID" value="CAD9233037.1"/>
    <property type="molecule type" value="Transcribed_RNA"/>
</dbReference>
<proteinExistence type="predicted"/>
<organism evidence="1">
    <name type="scientific">Compsopogon caeruleus</name>
    <dbReference type="NCBI Taxonomy" id="31354"/>
    <lineage>
        <taxon>Eukaryota</taxon>
        <taxon>Rhodophyta</taxon>
        <taxon>Compsopogonophyceae</taxon>
        <taxon>Compsopogonales</taxon>
        <taxon>Compsopogonaceae</taxon>
        <taxon>Compsopogon</taxon>
    </lineage>
</organism>
<sequence>MRRTMSAKFVFVQGISVDAWAVFPVGRFAAVCDAAPSRSGQVYSRRAILGGWAWAGVSLLWLATNNGEAVAEELMPTEFSSTILVNPDDEEDQTDVVEQDADKLPECLAPRSSCVSTLTNIDDSQRAAPIWQYTKGDSSAIKDVLDLIASPNISAGGMTVLEQTDHFLHVQVDGKWIGVVDEMYFCARKGHLNYSFLSRGPLGEFIPRGTERHRKILRYLAASLTARKRWFCPLAFDIRPDEEPSHPFAESLKQVLQLETLKRPVSR</sequence>
<protein>
    <submittedName>
        <fullName evidence="1">Uncharacterized protein</fullName>
    </submittedName>
</protein>